<dbReference type="Gene3D" id="3.30.70.3290">
    <property type="match status" value="1"/>
</dbReference>
<keyword evidence="2" id="KW-0597">Phosphoprotein</keyword>
<organism evidence="7 8">
    <name type="scientific">Streptomyces genisteinicus</name>
    <dbReference type="NCBI Taxonomy" id="2768068"/>
    <lineage>
        <taxon>Bacteria</taxon>
        <taxon>Bacillati</taxon>
        <taxon>Actinomycetota</taxon>
        <taxon>Actinomycetes</taxon>
        <taxon>Kitasatosporales</taxon>
        <taxon>Streptomycetaceae</taxon>
        <taxon>Streptomyces</taxon>
    </lineage>
</organism>
<dbReference type="SMART" id="SM00827">
    <property type="entry name" value="PKS_AT"/>
    <property type="match status" value="1"/>
</dbReference>
<accession>A0A7H0I526</accession>
<evidence type="ECO:0000313" key="7">
    <source>
        <dbReference type="EMBL" id="QNP67892.1"/>
    </source>
</evidence>
<protein>
    <submittedName>
        <fullName evidence="7">FkbM family methyltransferase</fullName>
    </submittedName>
</protein>
<geneLocation type="plasmid" evidence="7 8">
    <name>unnamed2</name>
</geneLocation>
<dbReference type="GO" id="GO:0017000">
    <property type="term" value="P:antibiotic biosynthetic process"/>
    <property type="evidence" value="ECO:0007669"/>
    <property type="project" value="UniProtKB-KW"/>
</dbReference>
<dbReference type="GO" id="GO:0004312">
    <property type="term" value="F:fatty acid synthase activity"/>
    <property type="evidence" value="ECO:0007669"/>
    <property type="project" value="TreeGrafter"/>
</dbReference>
<feature type="compositionally biased region" description="Basic and acidic residues" evidence="5">
    <location>
        <begin position="545"/>
        <end position="558"/>
    </location>
</feature>
<keyword evidence="8" id="KW-1185">Reference proteome</keyword>
<dbReference type="InterPro" id="IPR001227">
    <property type="entry name" value="Ac_transferase_dom_sf"/>
</dbReference>
<feature type="compositionally biased region" description="Low complexity" evidence="5">
    <location>
        <begin position="704"/>
        <end position="716"/>
    </location>
</feature>
<keyword evidence="7" id="KW-0489">Methyltransferase</keyword>
<keyword evidence="3 7" id="KW-0808">Transferase</keyword>
<feature type="region of interest" description="Disordered" evidence="5">
    <location>
        <begin position="545"/>
        <end position="566"/>
    </location>
</feature>
<dbReference type="InterPro" id="IPR014043">
    <property type="entry name" value="Acyl_transferase_dom"/>
</dbReference>
<dbReference type="GO" id="GO:0008168">
    <property type="term" value="F:methyltransferase activity"/>
    <property type="evidence" value="ECO:0007669"/>
    <property type="project" value="UniProtKB-KW"/>
</dbReference>
<evidence type="ECO:0000313" key="8">
    <source>
        <dbReference type="Proteomes" id="UP000516230"/>
    </source>
</evidence>
<dbReference type="PANTHER" id="PTHR43775">
    <property type="entry name" value="FATTY ACID SYNTHASE"/>
    <property type="match status" value="1"/>
</dbReference>
<feature type="domain" description="Carrier" evidence="6">
    <location>
        <begin position="470"/>
        <end position="545"/>
    </location>
</feature>
<dbReference type="KEGG" id="sgj:IAG43_33670"/>
<dbReference type="InterPro" id="IPR036736">
    <property type="entry name" value="ACP-like_sf"/>
</dbReference>
<dbReference type="Gene3D" id="3.30.70.250">
    <property type="entry name" value="Malonyl-CoA ACP transacylase, ACP-binding"/>
    <property type="match status" value="1"/>
</dbReference>
<dbReference type="NCBIfam" id="TIGR01444">
    <property type="entry name" value="fkbM_fam"/>
    <property type="match status" value="1"/>
</dbReference>
<dbReference type="InterPro" id="IPR016036">
    <property type="entry name" value="Malonyl_transacylase_ACP-bd"/>
</dbReference>
<dbReference type="InterPro" id="IPR006342">
    <property type="entry name" value="FkbM_mtfrase"/>
</dbReference>
<dbReference type="InterPro" id="IPR050091">
    <property type="entry name" value="PKS_NRPS_Biosynth_Enz"/>
</dbReference>
<dbReference type="SUPFAM" id="SSF53335">
    <property type="entry name" value="S-adenosyl-L-methionine-dependent methyltransferases"/>
    <property type="match status" value="1"/>
</dbReference>
<dbReference type="EMBL" id="CP060826">
    <property type="protein sequence ID" value="QNP67892.1"/>
    <property type="molecule type" value="Genomic_DNA"/>
</dbReference>
<dbReference type="GO" id="GO:0031177">
    <property type="term" value="F:phosphopantetheine binding"/>
    <property type="evidence" value="ECO:0007669"/>
    <property type="project" value="InterPro"/>
</dbReference>
<gene>
    <name evidence="7" type="ORF">IAG43_33670</name>
</gene>
<evidence type="ECO:0000256" key="2">
    <source>
        <dbReference type="ARBA" id="ARBA00022553"/>
    </source>
</evidence>
<dbReference type="PANTHER" id="PTHR43775:SF37">
    <property type="entry name" value="SI:DKEY-61P9.11"/>
    <property type="match status" value="1"/>
</dbReference>
<dbReference type="AlphaFoldDB" id="A0A7H0I526"/>
<dbReference type="SUPFAM" id="SSF47336">
    <property type="entry name" value="ACP-like"/>
    <property type="match status" value="1"/>
</dbReference>
<feature type="region of interest" description="Disordered" evidence="5">
    <location>
        <begin position="704"/>
        <end position="723"/>
    </location>
</feature>
<dbReference type="InterPro" id="IPR029063">
    <property type="entry name" value="SAM-dependent_MTases_sf"/>
</dbReference>
<dbReference type="Pfam" id="PF00698">
    <property type="entry name" value="Acyl_transf_1"/>
    <property type="match status" value="1"/>
</dbReference>
<keyword evidence="7" id="KW-0614">Plasmid</keyword>
<dbReference type="Gene3D" id="3.40.50.150">
    <property type="entry name" value="Vaccinia Virus protein VP39"/>
    <property type="match status" value="1"/>
</dbReference>
<proteinExistence type="predicted"/>
<dbReference type="Proteomes" id="UP000516230">
    <property type="component" value="Plasmid unnamed2"/>
</dbReference>
<keyword evidence="1" id="KW-0596">Phosphopantetheine</keyword>
<dbReference type="Gene3D" id="1.10.1200.10">
    <property type="entry name" value="ACP-like"/>
    <property type="match status" value="1"/>
</dbReference>
<dbReference type="Pfam" id="PF05050">
    <property type="entry name" value="Methyltransf_21"/>
    <property type="match status" value="1"/>
</dbReference>
<dbReference type="SUPFAM" id="SSF55048">
    <property type="entry name" value="Probable ACP-binding domain of malonyl-CoA ACP transacylase"/>
    <property type="match status" value="1"/>
</dbReference>
<dbReference type="SMART" id="SM00823">
    <property type="entry name" value="PKS_PP"/>
    <property type="match status" value="1"/>
</dbReference>
<sequence length="841" mass="91171">MSPYTITAENQRATAAPDDAREQWHLALAEAADAALLDAGLAALRTRPDSALTAAEQVGVVRVGGRTGQHRAAVLTGPGGPVELGPAETAGARAGVALMFPGLGDHYLDMGRDLYRDFPVFRTSVDRCADALAPELGLDIREVVFSAAGRPEPAAADQAPVMDLRRMLGRDTREQSAEEQRLNATRVAQPALFVIEYALATLWESWGVRPAVMIGYSLGEYVAATLAGVLSLEDALVLVARRAALIDELPAGTMLAVMLPEEQVLPLTGGNISLSAVNGPEFCVVGGPVDDVRELERTLAGRGVVTRRVTTTHAFHSSMMEPIADRVTDIARGLTLNAPRIPYVSNVTGRPVTDEEATDPAYWARHLLSPVRFADGLRHLGQDRLLLESGPGQTLSSLATVVRGGDTGAVVASMRHSLEPHADTTVALKALGRLWLADADAAWHGLPCADLAVEAGSAPARKDADAPSETAVSETETGLRAVWARILKNEDLPRDVSFFELGGNSLLATRLMLRISRAFGVELALRQVYEFATLTRMAAAIDVLRDGGDPDTEGERSGSSHTGSSQARFQLPNGLTVHHQNEAETRHFYEDIFDHRVYAKNGISLRSGDTVVDVGGNIGLFSLFAHYEAPGVKVYAFEPAPPMFELLSKNIAEHGVDAKLFNIGISDTEAEARFTFYPRSSGMSSFHPDEEEEKHNLRTIIANQQTVNQQNAGQQTDGRNTDEEARRLTAYAEELMDVRFEAIEYTARLRPLSAVIREQGIERIDLIKIDVQKSERQVIDGIADEDWPKIQQMALEAHDADGEVARLVALLEDRGFTVTAEQDELYVGTDIHNIYAVRGAR</sequence>
<name>A0A7H0I526_9ACTN</name>
<dbReference type="InterPro" id="IPR020806">
    <property type="entry name" value="PKS_PP-bd"/>
</dbReference>
<dbReference type="GO" id="GO:0032259">
    <property type="term" value="P:methylation"/>
    <property type="evidence" value="ECO:0007669"/>
    <property type="project" value="UniProtKB-KW"/>
</dbReference>
<dbReference type="InterPro" id="IPR016035">
    <property type="entry name" value="Acyl_Trfase/lysoPLipase"/>
</dbReference>
<evidence type="ECO:0000256" key="1">
    <source>
        <dbReference type="ARBA" id="ARBA00022450"/>
    </source>
</evidence>
<evidence type="ECO:0000256" key="4">
    <source>
        <dbReference type="ARBA" id="ARBA00023194"/>
    </source>
</evidence>
<dbReference type="RefSeq" id="WP_187744935.1">
    <property type="nucleotide sequence ID" value="NZ_CP060826.1"/>
</dbReference>
<dbReference type="SUPFAM" id="SSF52151">
    <property type="entry name" value="FabD/lysophospholipase-like"/>
    <property type="match status" value="1"/>
</dbReference>
<reference evidence="7 8" key="1">
    <citation type="submission" date="2020-08" db="EMBL/GenBank/DDBJ databases">
        <title>A novel species.</title>
        <authorList>
            <person name="Gao J."/>
        </authorList>
    </citation>
    <scope>NUCLEOTIDE SEQUENCE [LARGE SCALE GENOMIC DNA]</scope>
    <source>
        <strain evidence="7 8">CRPJ-33</strain>
        <plasmid evidence="7 8">unnamed2</plasmid>
    </source>
</reference>
<dbReference type="Pfam" id="PF00550">
    <property type="entry name" value="PP-binding"/>
    <property type="match status" value="1"/>
</dbReference>
<evidence type="ECO:0000259" key="6">
    <source>
        <dbReference type="PROSITE" id="PS50075"/>
    </source>
</evidence>
<dbReference type="Gene3D" id="3.40.366.10">
    <property type="entry name" value="Malonyl-Coenzyme A Acyl Carrier Protein, domain 2"/>
    <property type="match status" value="1"/>
</dbReference>
<evidence type="ECO:0000256" key="3">
    <source>
        <dbReference type="ARBA" id="ARBA00022679"/>
    </source>
</evidence>
<keyword evidence="4" id="KW-0045">Antibiotic biosynthesis</keyword>
<evidence type="ECO:0000256" key="5">
    <source>
        <dbReference type="SAM" id="MobiDB-lite"/>
    </source>
</evidence>
<dbReference type="PROSITE" id="PS50075">
    <property type="entry name" value="CARRIER"/>
    <property type="match status" value="1"/>
</dbReference>
<dbReference type="GO" id="GO:0006633">
    <property type="term" value="P:fatty acid biosynthetic process"/>
    <property type="evidence" value="ECO:0007669"/>
    <property type="project" value="TreeGrafter"/>
</dbReference>
<dbReference type="InterPro" id="IPR009081">
    <property type="entry name" value="PP-bd_ACP"/>
</dbReference>